<dbReference type="PANTHER" id="PTHR12022:SF0">
    <property type="entry name" value="CYTOCHROME B-C1 COMPLEX SUBUNIT 7"/>
    <property type="match status" value="1"/>
</dbReference>
<evidence type="ECO:0000256" key="8">
    <source>
        <dbReference type="ARBA" id="ARBA00023136"/>
    </source>
</evidence>
<comment type="similarity">
    <text evidence="2">Belongs to the UQCRB/QCR7 family.</text>
</comment>
<evidence type="ECO:0000256" key="3">
    <source>
        <dbReference type="ARBA" id="ARBA00022448"/>
    </source>
</evidence>
<keyword evidence="7" id="KW-0496">Mitochondrion</keyword>
<comment type="subcellular location">
    <subcellularLocation>
        <location evidence="1">Mitochondrion inner membrane</location>
        <topology evidence="1">Peripheral membrane protein</topology>
        <orientation evidence="1">Matrix side</orientation>
    </subcellularLocation>
</comment>
<evidence type="ECO:0000256" key="7">
    <source>
        <dbReference type="ARBA" id="ARBA00023128"/>
    </source>
</evidence>
<gene>
    <name evidence="9" type="ORF">SELO1098_LOCUS771</name>
</gene>
<dbReference type="AlphaFoldDB" id="A0A7S3GNI2"/>
<evidence type="ECO:0000256" key="2">
    <source>
        <dbReference type="ARBA" id="ARBA00008554"/>
    </source>
</evidence>
<sequence length="107" mass="12453">MASLFNSLIHRFAGPYQKWLGKKLRVYGLKYDDILIERPVVNMAISRIDGASKVERERRIVRAFDISAKKKELAPEVAAAYNPFEHYLQNKIDAAQLEKDEKVYLRE</sequence>
<protein>
    <recommendedName>
        <fullName evidence="10">Cytochrome b-c1 complex subunit 7</fullName>
    </recommendedName>
</protein>
<dbReference type="SUPFAM" id="SSF81524">
    <property type="entry name" value="14 kDa protein of cytochrome bc1 complex (Ubiquinol-cytochrome c reductase)"/>
    <property type="match status" value="1"/>
</dbReference>
<evidence type="ECO:0000256" key="5">
    <source>
        <dbReference type="ARBA" id="ARBA00022792"/>
    </source>
</evidence>
<dbReference type="GO" id="GO:0005743">
    <property type="term" value="C:mitochondrial inner membrane"/>
    <property type="evidence" value="ECO:0007669"/>
    <property type="project" value="UniProtKB-SubCell"/>
</dbReference>
<name>A0A7S3GNI2_9STRA</name>
<accession>A0A7S3GNI2</accession>
<proteinExistence type="inferred from homology"/>
<evidence type="ECO:0000256" key="6">
    <source>
        <dbReference type="ARBA" id="ARBA00022982"/>
    </source>
</evidence>
<keyword evidence="4" id="KW-0679">Respiratory chain</keyword>
<dbReference type="GO" id="GO:0045275">
    <property type="term" value="C:respiratory chain complex III"/>
    <property type="evidence" value="ECO:0007669"/>
    <property type="project" value="InterPro"/>
</dbReference>
<dbReference type="EMBL" id="HBIC01001308">
    <property type="protein sequence ID" value="CAE0271946.1"/>
    <property type="molecule type" value="Transcribed_RNA"/>
</dbReference>
<organism evidence="9">
    <name type="scientific">Spumella elongata</name>
    <dbReference type="NCBI Taxonomy" id="89044"/>
    <lineage>
        <taxon>Eukaryota</taxon>
        <taxon>Sar</taxon>
        <taxon>Stramenopiles</taxon>
        <taxon>Ochrophyta</taxon>
        <taxon>Chrysophyceae</taxon>
        <taxon>Chromulinales</taxon>
        <taxon>Chromulinaceae</taxon>
        <taxon>Spumella</taxon>
    </lineage>
</organism>
<keyword evidence="3" id="KW-0813">Transport</keyword>
<dbReference type="GO" id="GO:0006122">
    <property type="term" value="P:mitochondrial electron transport, ubiquinol to cytochrome c"/>
    <property type="evidence" value="ECO:0007669"/>
    <property type="project" value="InterPro"/>
</dbReference>
<reference evidence="9" key="1">
    <citation type="submission" date="2021-01" db="EMBL/GenBank/DDBJ databases">
        <authorList>
            <person name="Corre E."/>
            <person name="Pelletier E."/>
            <person name="Niang G."/>
            <person name="Scheremetjew M."/>
            <person name="Finn R."/>
            <person name="Kale V."/>
            <person name="Holt S."/>
            <person name="Cochrane G."/>
            <person name="Meng A."/>
            <person name="Brown T."/>
            <person name="Cohen L."/>
        </authorList>
    </citation>
    <scope>NUCLEOTIDE SEQUENCE</scope>
    <source>
        <strain evidence="9">CCAP 955/1</strain>
    </source>
</reference>
<evidence type="ECO:0000256" key="1">
    <source>
        <dbReference type="ARBA" id="ARBA00004443"/>
    </source>
</evidence>
<evidence type="ECO:0008006" key="10">
    <source>
        <dbReference type="Google" id="ProtNLM"/>
    </source>
</evidence>
<dbReference type="Pfam" id="PF02271">
    <property type="entry name" value="UCR_14kD"/>
    <property type="match status" value="1"/>
</dbReference>
<keyword evidence="8" id="KW-0472">Membrane</keyword>
<evidence type="ECO:0000313" key="9">
    <source>
        <dbReference type="EMBL" id="CAE0271946.1"/>
    </source>
</evidence>
<evidence type="ECO:0000256" key="4">
    <source>
        <dbReference type="ARBA" id="ARBA00022660"/>
    </source>
</evidence>
<dbReference type="InterPro" id="IPR036544">
    <property type="entry name" value="QCR7_sf"/>
</dbReference>
<keyword evidence="6" id="KW-0249">Electron transport</keyword>
<dbReference type="Gene3D" id="1.10.1090.10">
    <property type="entry name" value="Cytochrome b-c1 complex subunit 7"/>
    <property type="match status" value="1"/>
</dbReference>
<dbReference type="PANTHER" id="PTHR12022">
    <property type="entry name" value="UBIQUINOL-CYTOCHROME C REDUCTASE COMPLEX 14 KD PROTEIN"/>
    <property type="match status" value="1"/>
</dbReference>
<dbReference type="InterPro" id="IPR003197">
    <property type="entry name" value="QCR7"/>
</dbReference>
<keyword evidence="5" id="KW-0999">Mitochondrion inner membrane</keyword>